<reference evidence="1 2" key="1">
    <citation type="submission" date="2017-02" db="EMBL/GenBank/DDBJ databases">
        <title>Legionella quilivanii strain from human: case report and whole genome sequencing analysis.</title>
        <authorList>
            <person name="Lalancette C."/>
            <person name="Leduc J.-M."/>
            <person name="Levesque S."/>
            <person name="Fournier E."/>
            <person name="Saoud J."/>
            <person name="Faucher S.P."/>
            <person name="Bernard K."/>
            <person name="Martineau C."/>
            <person name="Longtin J."/>
        </authorList>
    </citation>
    <scope>NUCLEOTIDE SEQUENCE [LARGE SCALE GENOMIC DNA]</scope>
    <source>
        <strain evidence="1 2">ID143958</strain>
    </source>
</reference>
<accession>A0A364LG40</accession>
<name>A0A364LG40_9GAMM</name>
<proteinExistence type="predicted"/>
<comment type="caution">
    <text evidence="1">The sequence shown here is derived from an EMBL/GenBank/DDBJ whole genome shotgun (WGS) entry which is preliminary data.</text>
</comment>
<gene>
    <name evidence="1" type="ORF">B1207_13515</name>
</gene>
<sequence>MAANILRGYADELTRFIREHKEDEQVCKRALELKTDLEKITSPEAALALFSTYTKNKTNTSPFTHFAPLSLSGIVQRWERSLTTNEANRKATLTKIAQISLTPEAETLRKLCLELLDNSNCILECRFNAVIGRLNKPEFPVLADYMLALENSDFPVILRPGDILARTPRNSSHAQGLQLMANISAKYSFRHLPEHALNSDANDFMQDILIVYNNIFPVPTIQTVQQPDEDDERPCCIVS</sequence>
<dbReference type="RefSeq" id="WP_112220460.1">
    <property type="nucleotide sequence ID" value="NZ_MVJN01000011.1"/>
</dbReference>
<organism evidence="1 2">
    <name type="scientific">Legionella quinlivanii</name>
    <dbReference type="NCBI Taxonomy" id="45073"/>
    <lineage>
        <taxon>Bacteria</taxon>
        <taxon>Pseudomonadati</taxon>
        <taxon>Pseudomonadota</taxon>
        <taxon>Gammaproteobacteria</taxon>
        <taxon>Legionellales</taxon>
        <taxon>Legionellaceae</taxon>
        <taxon>Legionella</taxon>
    </lineage>
</organism>
<evidence type="ECO:0000313" key="1">
    <source>
        <dbReference type="EMBL" id="RAP35121.1"/>
    </source>
</evidence>
<protein>
    <submittedName>
        <fullName evidence="1">Uncharacterized protein</fullName>
    </submittedName>
</protein>
<dbReference type="Proteomes" id="UP000249458">
    <property type="component" value="Unassembled WGS sequence"/>
</dbReference>
<dbReference type="AlphaFoldDB" id="A0A364LG40"/>
<dbReference type="EMBL" id="MVJN01000011">
    <property type="protein sequence ID" value="RAP35121.1"/>
    <property type="molecule type" value="Genomic_DNA"/>
</dbReference>
<evidence type="ECO:0000313" key="2">
    <source>
        <dbReference type="Proteomes" id="UP000249458"/>
    </source>
</evidence>